<feature type="transmembrane region" description="Helical" evidence="1">
    <location>
        <begin position="251"/>
        <end position="271"/>
    </location>
</feature>
<evidence type="ECO:0000313" key="2">
    <source>
        <dbReference type="EMBL" id="MBA4608322.1"/>
    </source>
</evidence>
<keyword evidence="3" id="KW-1185">Reference proteome</keyword>
<feature type="transmembrane region" description="Helical" evidence="1">
    <location>
        <begin position="292"/>
        <end position="312"/>
    </location>
</feature>
<dbReference type="Gene3D" id="1.25.40.10">
    <property type="entry name" value="Tetratricopeptide repeat domain"/>
    <property type="match status" value="1"/>
</dbReference>
<gene>
    <name evidence="2" type="ORF">H1W00_07515</name>
</gene>
<keyword evidence="1" id="KW-0472">Membrane</keyword>
<organism evidence="2 3">
    <name type="scientific">Aeromicrobium phoceense</name>
    <dbReference type="NCBI Taxonomy" id="2754045"/>
    <lineage>
        <taxon>Bacteria</taxon>
        <taxon>Bacillati</taxon>
        <taxon>Actinomycetota</taxon>
        <taxon>Actinomycetes</taxon>
        <taxon>Propionibacteriales</taxon>
        <taxon>Nocardioidaceae</taxon>
        <taxon>Aeromicrobium</taxon>
    </lineage>
</organism>
<feature type="transmembrane region" description="Helical" evidence="1">
    <location>
        <begin position="413"/>
        <end position="432"/>
    </location>
</feature>
<feature type="transmembrane region" description="Helical" evidence="1">
    <location>
        <begin position="383"/>
        <end position="401"/>
    </location>
</feature>
<dbReference type="AlphaFoldDB" id="A0A838XEI9"/>
<sequence length="454" mass="49237">MSDTMDPRTALYQSDLLLDIGRTDDAEQLLRRALASHPHDADLHARLSTVLVDLERYPEAHAEALAGNAEGPSFEAWLSFARIAAHTGDSANAVYSCERMLEWWPHHPWPHVALALFRAEPFASKAAKQEVRDSYARGLALSRDPSLIAMAARAEEKLGDRDRARELVDQGLQEHPQHVDLLMLRSRLKSAPDERNSIYLSILAMDPMHAESRHALEGQVLAARGAAEIGVTWMPATLVAWLATSSHGTHAIPLLIAAVTGVLVAGWSFVLSRRVPASTVERLWPRAQRIEVMCLGAVLAVGLVLLALHSPVGPVAMVGATVVHSTLDLRRRGFAAAPWEPEQVTPRSLRNRMLLFAIPGLIITAVSVSRFEYGAAFAPSATAAALMFLQASMLAATLTAWTDARRTAARVGWAALTVAMTVAAVALTVTAVERSIGPERLLEPQPPTRSSNVI</sequence>
<keyword evidence="1" id="KW-0812">Transmembrane</keyword>
<accession>A0A838XEI9</accession>
<name>A0A838XEI9_9ACTN</name>
<evidence type="ECO:0000256" key="1">
    <source>
        <dbReference type="SAM" id="Phobius"/>
    </source>
</evidence>
<dbReference type="EMBL" id="JACEOG010000001">
    <property type="protein sequence ID" value="MBA4608322.1"/>
    <property type="molecule type" value="Genomic_DNA"/>
</dbReference>
<dbReference type="InterPro" id="IPR011990">
    <property type="entry name" value="TPR-like_helical_dom_sf"/>
</dbReference>
<evidence type="ECO:0000313" key="3">
    <source>
        <dbReference type="Proteomes" id="UP000550354"/>
    </source>
</evidence>
<reference evidence="2 3" key="1">
    <citation type="submission" date="2020-07" db="EMBL/GenBank/DDBJ databases">
        <title>Draft genome and description of Aeromicrobium phoceense strain Marseille-Q0843 isolated from healthy skin swab.</title>
        <authorList>
            <person name="Boxberger M."/>
            <person name="La Scola B."/>
        </authorList>
    </citation>
    <scope>NUCLEOTIDE SEQUENCE [LARGE SCALE GENOMIC DNA]</scope>
    <source>
        <strain evidence="2 3">Marseille-Q0843</strain>
    </source>
</reference>
<protein>
    <submittedName>
        <fullName evidence="2">Tetratricopeptide repeat protein</fullName>
    </submittedName>
</protein>
<comment type="caution">
    <text evidence="2">The sequence shown here is derived from an EMBL/GenBank/DDBJ whole genome shotgun (WGS) entry which is preliminary data.</text>
</comment>
<keyword evidence="1" id="KW-1133">Transmembrane helix</keyword>
<dbReference type="SUPFAM" id="SSF48452">
    <property type="entry name" value="TPR-like"/>
    <property type="match status" value="1"/>
</dbReference>
<dbReference type="RefSeq" id="WP_181755106.1">
    <property type="nucleotide sequence ID" value="NZ_JACEOG010000001.1"/>
</dbReference>
<dbReference type="Pfam" id="PF14559">
    <property type="entry name" value="TPR_19"/>
    <property type="match status" value="1"/>
</dbReference>
<dbReference type="Proteomes" id="UP000550354">
    <property type="component" value="Unassembled WGS sequence"/>
</dbReference>
<proteinExistence type="predicted"/>